<evidence type="ECO:0000256" key="4">
    <source>
        <dbReference type="ARBA" id="ARBA00022519"/>
    </source>
</evidence>
<reference evidence="14" key="1">
    <citation type="submission" date="2016-10" db="EMBL/GenBank/DDBJ databases">
        <authorList>
            <person name="Varghese N."/>
            <person name="Submissions S."/>
        </authorList>
    </citation>
    <scope>NUCLEOTIDE SEQUENCE [LARGE SCALE GENOMIC DNA]</scope>
    <source>
        <strain evidence="14">DSM 45460</strain>
    </source>
</reference>
<evidence type="ECO:0000256" key="5">
    <source>
        <dbReference type="ARBA" id="ARBA00022741"/>
    </source>
</evidence>
<dbReference type="SUPFAM" id="SSF50331">
    <property type="entry name" value="MOP-like"/>
    <property type="match status" value="1"/>
</dbReference>
<feature type="domain" description="ABC transporter" evidence="11">
    <location>
        <begin position="36"/>
        <end position="274"/>
    </location>
</feature>
<evidence type="ECO:0000256" key="7">
    <source>
        <dbReference type="ARBA" id="ARBA00022967"/>
    </source>
</evidence>
<dbReference type="SMART" id="SM00382">
    <property type="entry name" value="AAA"/>
    <property type="match status" value="1"/>
</dbReference>
<dbReference type="Pfam" id="PF00005">
    <property type="entry name" value="ABC_tran"/>
    <property type="match status" value="1"/>
</dbReference>
<dbReference type="GO" id="GO:0005524">
    <property type="term" value="F:ATP binding"/>
    <property type="evidence" value="ECO:0007669"/>
    <property type="project" value="UniProtKB-KW"/>
</dbReference>
<evidence type="ECO:0000256" key="8">
    <source>
        <dbReference type="ARBA" id="ARBA00023136"/>
    </source>
</evidence>
<dbReference type="GO" id="GO:0016887">
    <property type="term" value="F:ATP hydrolysis activity"/>
    <property type="evidence" value="ECO:0007669"/>
    <property type="project" value="InterPro"/>
</dbReference>
<dbReference type="PANTHER" id="PTHR42781">
    <property type="entry name" value="SPERMIDINE/PUTRESCINE IMPORT ATP-BINDING PROTEIN POTA"/>
    <property type="match status" value="1"/>
</dbReference>
<dbReference type="Gene3D" id="3.40.50.300">
    <property type="entry name" value="P-loop containing nucleotide triphosphate hydrolases"/>
    <property type="match status" value="1"/>
</dbReference>
<dbReference type="InterPro" id="IPR003593">
    <property type="entry name" value="AAA+_ATPase"/>
</dbReference>
<organism evidence="13 14">
    <name type="scientific">Actinopolyspora mzabensis</name>
    <dbReference type="NCBI Taxonomy" id="995066"/>
    <lineage>
        <taxon>Bacteria</taxon>
        <taxon>Bacillati</taxon>
        <taxon>Actinomycetota</taxon>
        <taxon>Actinomycetes</taxon>
        <taxon>Actinopolysporales</taxon>
        <taxon>Actinopolysporaceae</taxon>
        <taxon>Actinopolyspora</taxon>
    </lineage>
</organism>
<keyword evidence="6 13" id="KW-0067">ATP-binding</keyword>
<dbReference type="Pfam" id="PF03459">
    <property type="entry name" value="TOBE"/>
    <property type="match status" value="1"/>
</dbReference>
<dbReference type="InterPro" id="IPR005116">
    <property type="entry name" value="Transp-assoc_OB_typ1"/>
</dbReference>
<keyword evidence="2" id="KW-1003">Cell membrane</keyword>
<accession>A0A1G9C360</accession>
<keyword evidence="7" id="KW-1278">Translocase</keyword>
<dbReference type="AlphaFoldDB" id="A0A1G9C360"/>
<dbReference type="InterPro" id="IPR050093">
    <property type="entry name" value="ABC_SmlMolc_Importer"/>
</dbReference>
<evidence type="ECO:0000256" key="6">
    <source>
        <dbReference type="ARBA" id="ARBA00022840"/>
    </source>
</evidence>
<evidence type="ECO:0000313" key="14">
    <source>
        <dbReference type="Proteomes" id="UP000199213"/>
    </source>
</evidence>
<evidence type="ECO:0000259" key="12">
    <source>
        <dbReference type="PROSITE" id="PS51866"/>
    </source>
</evidence>
<dbReference type="InterPro" id="IPR008995">
    <property type="entry name" value="Mo/tungstate-bd_C_term_dom"/>
</dbReference>
<dbReference type="GO" id="GO:0015689">
    <property type="term" value="P:molybdate ion transport"/>
    <property type="evidence" value="ECO:0007669"/>
    <property type="project" value="InterPro"/>
</dbReference>
<evidence type="ECO:0000313" key="13">
    <source>
        <dbReference type="EMBL" id="SDK46131.1"/>
    </source>
</evidence>
<gene>
    <name evidence="13" type="ORF">SAMN04487820_10889</name>
</gene>
<keyword evidence="3 9" id="KW-0500">Molybdenum</keyword>
<feature type="compositionally biased region" description="Basic and acidic residues" evidence="10">
    <location>
        <begin position="1"/>
        <end position="19"/>
    </location>
</feature>
<dbReference type="PROSITE" id="PS00211">
    <property type="entry name" value="ABC_TRANSPORTER_1"/>
    <property type="match status" value="1"/>
</dbReference>
<feature type="region of interest" description="Disordered" evidence="10">
    <location>
        <begin position="1"/>
        <end position="38"/>
    </location>
</feature>
<name>A0A1G9C360_ACTMZ</name>
<dbReference type="InterPro" id="IPR004606">
    <property type="entry name" value="Mop_domain"/>
</dbReference>
<keyword evidence="8" id="KW-0472">Membrane</keyword>
<feature type="domain" description="Mop" evidence="12">
    <location>
        <begin position="327"/>
        <end position="396"/>
    </location>
</feature>
<dbReference type="PROSITE" id="PS50893">
    <property type="entry name" value="ABC_TRANSPORTER_2"/>
    <property type="match status" value="1"/>
</dbReference>
<dbReference type="EMBL" id="FNFM01000008">
    <property type="protein sequence ID" value="SDK46131.1"/>
    <property type="molecule type" value="Genomic_DNA"/>
</dbReference>
<dbReference type="PROSITE" id="PS51866">
    <property type="entry name" value="MOP"/>
    <property type="match status" value="1"/>
</dbReference>
<evidence type="ECO:0000256" key="1">
    <source>
        <dbReference type="ARBA" id="ARBA00022448"/>
    </source>
</evidence>
<dbReference type="SUPFAM" id="SSF52540">
    <property type="entry name" value="P-loop containing nucleoside triphosphate hydrolases"/>
    <property type="match status" value="1"/>
</dbReference>
<proteinExistence type="predicted"/>
<dbReference type="InterPro" id="IPR027417">
    <property type="entry name" value="P-loop_NTPase"/>
</dbReference>
<keyword evidence="14" id="KW-1185">Reference proteome</keyword>
<dbReference type="PANTHER" id="PTHR42781:SF1">
    <property type="entry name" value="THIAMINE IMPORT ATP-BINDING PROTEIN THIQ"/>
    <property type="match status" value="1"/>
</dbReference>
<sequence length="400" mass="42073">MSDRTDGPDRATDGSRRAGEAPAPSQVDPPEGGEAGEHGGLAAEVRLRRGEFTLELSCGVPPGEVLAVLGPNGAGKSTLLTALTGSVRPEHGRIRLANHTWLDTRRRIDVPTHRRGVGLLAQRAMLFPHLTALDNVAFGMRASGVRTKPARRAALEWLRRTETGDLGDRKPAELSGGQAQRVALARALAADPELLLLDEPLSALDVAAAPAMRGLLHRVLGQQRRPCVLVTHDVLDAVVLADQVLVLDRGAVVERGSTQRVLSRPRTAFTARIAGLNLITGTATGETVRTPRGRALHGSVVEPTTPGEPAAAVFSPKAVAVYPSVPEGSPRNAIPVRVVGMEPLGDVIRLRGETDSYGPEAALAADITPAAVAELGLRIEDEVFFAVKATEVAIHPVSGG</sequence>
<dbReference type="Proteomes" id="UP000199213">
    <property type="component" value="Unassembled WGS sequence"/>
</dbReference>
<keyword evidence="4" id="KW-0997">Cell inner membrane</keyword>
<dbReference type="InterPro" id="IPR017871">
    <property type="entry name" value="ABC_transporter-like_CS"/>
</dbReference>
<keyword evidence="1" id="KW-0813">Transport</keyword>
<protein>
    <submittedName>
        <fullName evidence="13">Molybdate transport system ATP-binding protein</fullName>
    </submittedName>
</protein>
<evidence type="ECO:0000256" key="9">
    <source>
        <dbReference type="PROSITE-ProRule" id="PRU01213"/>
    </source>
</evidence>
<keyword evidence="5" id="KW-0547">Nucleotide-binding</keyword>
<evidence type="ECO:0000259" key="11">
    <source>
        <dbReference type="PROSITE" id="PS50893"/>
    </source>
</evidence>
<evidence type="ECO:0000256" key="10">
    <source>
        <dbReference type="SAM" id="MobiDB-lite"/>
    </source>
</evidence>
<evidence type="ECO:0000256" key="3">
    <source>
        <dbReference type="ARBA" id="ARBA00022505"/>
    </source>
</evidence>
<evidence type="ECO:0000256" key="2">
    <source>
        <dbReference type="ARBA" id="ARBA00022475"/>
    </source>
</evidence>
<dbReference type="InterPro" id="IPR003439">
    <property type="entry name" value="ABC_transporter-like_ATP-bd"/>
</dbReference>
<dbReference type="Gene3D" id="2.40.50.100">
    <property type="match status" value="1"/>
</dbReference>